<dbReference type="CDD" id="cd02042">
    <property type="entry name" value="ParAB_family"/>
    <property type="match status" value="1"/>
</dbReference>
<accession>A0A286E427</accession>
<dbReference type="InterPro" id="IPR025669">
    <property type="entry name" value="AAA_dom"/>
</dbReference>
<gene>
    <name evidence="2" type="ORF">SAMN02746062_00366</name>
</gene>
<evidence type="ECO:0000313" key="3">
    <source>
        <dbReference type="Proteomes" id="UP000219669"/>
    </source>
</evidence>
<evidence type="ECO:0000313" key="2">
    <source>
        <dbReference type="EMBL" id="SOD65643.1"/>
    </source>
</evidence>
<dbReference type="InterPro" id="IPR027417">
    <property type="entry name" value="P-loop_NTPase"/>
</dbReference>
<dbReference type="Proteomes" id="UP000219669">
    <property type="component" value="Unassembled WGS sequence"/>
</dbReference>
<name>A0A286E427_9NEIS</name>
<dbReference type="AlphaFoldDB" id="A0A286E427"/>
<reference evidence="2 3" key="1">
    <citation type="submission" date="2017-09" db="EMBL/GenBank/DDBJ databases">
        <authorList>
            <person name="Ehlers B."/>
            <person name="Leendertz F.H."/>
        </authorList>
    </citation>
    <scope>NUCLEOTIDE SEQUENCE [LARGE SCALE GENOMIC DNA]</scope>
    <source>
        <strain evidence="2 3">DSM 16848</strain>
    </source>
</reference>
<feature type="domain" description="AAA" evidence="1">
    <location>
        <begin position="6"/>
        <end position="181"/>
    </location>
</feature>
<dbReference type="SUPFAM" id="SSF52540">
    <property type="entry name" value="P-loop containing nucleoside triphosphate hydrolases"/>
    <property type="match status" value="1"/>
</dbReference>
<sequence length="271" mass="29926">MNMACEIIAVCNQKGGVGKTTTAVNLAASLAYRNRKVLLIDLDAQGNATTGSGIDKNAFEWGTYHILTGETDIKNTILHSETGHYDIIASNRDLTGIEVQLIHKPAREMCLKTALAEIRENYDYVLIDCPPTLSLLLLNGLAAADSILIPMVCEYYALEGISDLLATIRKVRQTINPKLDILGVVFTMFTTQNKLSQDVSSQLRNHFEQRVFRTTIPRNVRLAEAPSFGMPALAYDDKAKGTQAYLDLADEIMGFKRATSSASYLKKVLMF</sequence>
<proteinExistence type="predicted"/>
<dbReference type="Gene3D" id="3.40.50.300">
    <property type="entry name" value="P-loop containing nucleotide triphosphate hydrolases"/>
    <property type="match status" value="1"/>
</dbReference>
<dbReference type="FunFam" id="3.40.50.300:FF:000285">
    <property type="entry name" value="Sporulation initiation inhibitor Soj"/>
    <property type="match status" value="1"/>
</dbReference>
<keyword evidence="3" id="KW-1185">Reference proteome</keyword>
<dbReference type="InterPro" id="IPR050678">
    <property type="entry name" value="DNA_Partitioning_ATPase"/>
</dbReference>
<protein>
    <submittedName>
        <fullName evidence="2">Chromosome partitioning protein</fullName>
    </submittedName>
</protein>
<dbReference type="Pfam" id="PF13614">
    <property type="entry name" value="AAA_31"/>
    <property type="match status" value="1"/>
</dbReference>
<evidence type="ECO:0000259" key="1">
    <source>
        <dbReference type="Pfam" id="PF13614"/>
    </source>
</evidence>
<dbReference type="PANTHER" id="PTHR13696">
    <property type="entry name" value="P-LOOP CONTAINING NUCLEOSIDE TRIPHOSPHATE HYDROLASE"/>
    <property type="match status" value="1"/>
</dbReference>
<organism evidence="2 3">
    <name type="scientific">Alysiella filiformis DSM 16848</name>
    <dbReference type="NCBI Taxonomy" id="1120981"/>
    <lineage>
        <taxon>Bacteria</taxon>
        <taxon>Pseudomonadati</taxon>
        <taxon>Pseudomonadota</taxon>
        <taxon>Betaproteobacteria</taxon>
        <taxon>Neisseriales</taxon>
        <taxon>Neisseriaceae</taxon>
        <taxon>Alysiella</taxon>
    </lineage>
</organism>
<dbReference type="PANTHER" id="PTHR13696:SF52">
    <property type="entry name" value="PARA FAMILY PROTEIN CT_582"/>
    <property type="match status" value="1"/>
</dbReference>
<dbReference type="EMBL" id="OCNF01000002">
    <property type="protein sequence ID" value="SOD65643.1"/>
    <property type="molecule type" value="Genomic_DNA"/>
</dbReference>